<evidence type="ECO:0000313" key="3">
    <source>
        <dbReference type="Proteomes" id="UP000323317"/>
    </source>
</evidence>
<feature type="region of interest" description="Disordered" evidence="1">
    <location>
        <begin position="41"/>
        <end position="63"/>
    </location>
</feature>
<comment type="caution">
    <text evidence="2">The sequence shown here is derived from an EMBL/GenBank/DDBJ whole genome shotgun (WGS) entry which is preliminary data.</text>
</comment>
<protein>
    <submittedName>
        <fullName evidence="2">Uncharacterized protein</fullName>
    </submittedName>
</protein>
<evidence type="ECO:0000313" key="2">
    <source>
        <dbReference type="EMBL" id="TYR74188.1"/>
    </source>
</evidence>
<dbReference type="RefSeq" id="WP_148947675.1">
    <property type="nucleotide sequence ID" value="NZ_VTEH01000013.1"/>
</dbReference>
<gene>
    <name evidence="2" type="ORF">FZC79_15340</name>
</gene>
<organism evidence="2 3">
    <name type="scientific">Rossellomorea vietnamensis</name>
    <dbReference type="NCBI Taxonomy" id="218284"/>
    <lineage>
        <taxon>Bacteria</taxon>
        <taxon>Bacillati</taxon>
        <taxon>Bacillota</taxon>
        <taxon>Bacilli</taxon>
        <taxon>Bacillales</taxon>
        <taxon>Bacillaceae</taxon>
        <taxon>Rossellomorea</taxon>
    </lineage>
</organism>
<dbReference type="AlphaFoldDB" id="A0A5D4KA74"/>
<proteinExistence type="predicted"/>
<reference evidence="2 3" key="1">
    <citation type="submission" date="2019-08" db="EMBL/GenBank/DDBJ databases">
        <title>Bacillus genomes from the desert of Cuatro Cienegas, Coahuila.</title>
        <authorList>
            <person name="Olmedo-Alvarez G."/>
        </authorList>
    </citation>
    <scope>NUCLEOTIDE SEQUENCE [LARGE SCALE GENOMIC DNA]</scope>
    <source>
        <strain evidence="2 3">CH40_1T</strain>
    </source>
</reference>
<dbReference type="EMBL" id="VTEH01000013">
    <property type="protein sequence ID" value="TYR74188.1"/>
    <property type="molecule type" value="Genomic_DNA"/>
</dbReference>
<dbReference type="Proteomes" id="UP000323317">
    <property type="component" value="Unassembled WGS sequence"/>
</dbReference>
<sequence length="63" mass="7024">MKLSSEEQAVIEKALKSAFGHTTDQEELKLYQGVLEKLQAGENSQAPANQDGFRYDYDDSSNV</sequence>
<evidence type="ECO:0000256" key="1">
    <source>
        <dbReference type="SAM" id="MobiDB-lite"/>
    </source>
</evidence>
<accession>A0A5D4KA74</accession>
<name>A0A5D4KA74_9BACI</name>